<dbReference type="InterPro" id="IPR028992">
    <property type="entry name" value="Hedgehog/Intein_dom"/>
</dbReference>
<dbReference type="KEGG" id="paro:CUV01_13605"/>
<feature type="domain" description="Hedgehog/Intein (Hint)" evidence="1">
    <location>
        <begin position="18"/>
        <end position="164"/>
    </location>
</feature>
<dbReference type="InterPro" id="IPR036844">
    <property type="entry name" value="Hint_dom_sf"/>
</dbReference>
<keyword evidence="3" id="KW-1185">Reference proteome</keyword>
<proteinExistence type="predicted"/>
<name>A0A2K9EWX5_9RHOB</name>
<dbReference type="EMBL" id="CP025408">
    <property type="protein sequence ID" value="AUH35446.1"/>
    <property type="molecule type" value="Genomic_DNA"/>
</dbReference>
<dbReference type="AlphaFoldDB" id="A0A2K9EWX5"/>
<protein>
    <submittedName>
        <fullName evidence="2">Hemolysin</fullName>
    </submittedName>
</protein>
<dbReference type="Gene3D" id="2.170.16.10">
    <property type="entry name" value="Hedgehog/Intein (Hint) domain"/>
    <property type="match status" value="1"/>
</dbReference>
<dbReference type="OrthoDB" id="6305173at2"/>
<evidence type="ECO:0000259" key="1">
    <source>
        <dbReference type="Pfam" id="PF13403"/>
    </source>
</evidence>
<evidence type="ECO:0000313" key="2">
    <source>
        <dbReference type="EMBL" id="AUH35446.1"/>
    </source>
</evidence>
<dbReference type="Proteomes" id="UP000233742">
    <property type="component" value="Chromosome"/>
</dbReference>
<gene>
    <name evidence="2" type="ORF">CUV01_13605</name>
</gene>
<sequence>MLASNFDSEVFSEDVEIICFANGSQIETELGPRPVEQLNVGDLVATKDQGLMPIRWIGRKNLDAATLKANPGLFPIRIGAGALGKNNPDRDLLVSPQHRVLVNSKIARRMFGSDEVLVAAKHLTALENVEVATDVAELAYFHILVDGHEIVTANNLACETLFPGPITRKNIGDAAWEEVTTLFPDLLDPDFIPNLARTTPSGRKAAQLILRHQKNETPLVNSDVAA</sequence>
<dbReference type="Pfam" id="PF13403">
    <property type="entry name" value="Hint_2"/>
    <property type="match status" value="1"/>
</dbReference>
<dbReference type="SUPFAM" id="SSF51294">
    <property type="entry name" value="Hedgehog/intein (Hint) domain"/>
    <property type="match status" value="1"/>
</dbReference>
<evidence type="ECO:0000313" key="3">
    <source>
        <dbReference type="Proteomes" id="UP000233742"/>
    </source>
</evidence>
<accession>A0A2K9EWX5</accession>
<organism evidence="2 3">
    <name type="scientific">Paracoccus tegillarcae</name>
    <dbReference type="NCBI Taxonomy" id="1529068"/>
    <lineage>
        <taxon>Bacteria</taxon>
        <taxon>Pseudomonadati</taxon>
        <taxon>Pseudomonadota</taxon>
        <taxon>Alphaproteobacteria</taxon>
        <taxon>Rhodobacterales</taxon>
        <taxon>Paracoccaceae</taxon>
        <taxon>Paracoccus</taxon>
    </lineage>
</organism>
<reference evidence="2 3" key="1">
    <citation type="submission" date="2017-12" db="EMBL/GenBank/DDBJ databases">
        <authorList>
            <person name="Hurst M.R.H."/>
        </authorList>
    </citation>
    <scope>NUCLEOTIDE SEQUENCE [LARGE SCALE GENOMIC DNA]</scope>
    <source>
        <strain evidence="2 3">BM15</strain>
    </source>
</reference>